<dbReference type="InterPro" id="IPR050228">
    <property type="entry name" value="Carboxylesterase_BioH"/>
</dbReference>
<accession>A0A1M7LJS7</accession>
<evidence type="ECO:0000313" key="3">
    <source>
        <dbReference type="Proteomes" id="UP000186002"/>
    </source>
</evidence>
<keyword evidence="3" id="KW-1185">Reference proteome</keyword>
<dbReference type="InterPro" id="IPR026968">
    <property type="entry name" value="PcaD/CatD"/>
</dbReference>
<dbReference type="NCBIfam" id="TIGR02427">
    <property type="entry name" value="protocat_pcaD"/>
    <property type="match status" value="1"/>
</dbReference>
<dbReference type="PANTHER" id="PTHR43194:SF2">
    <property type="entry name" value="PEROXISOMAL MEMBRANE PROTEIN LPX1"/>
    <property type="match status" value="1"/>
</dbReference>
<dbReference type="GO" id="GO:0047570">
    <property type="term" value="F:3-oxoadipate enol-lactonase activity"/>
    <property type="evidence" value="ECO:0007669"/>
    <property type="project" value="InterPro"/>
</dbReference>
<dbReference type="RefSeq" id="WP_073014319.1">
    <property type="nucleotide sequence ID" value="NZ_FRBW01000003.1"/>
</dbReference>
<dbReference type="AlphaFoldDB" id="A0A1M7LJS7"/>
<organism evidence="2 3">
    <name type="scientific">Roseibium suaedae</name>
    <dbReference type="NCBI Taxonomy" id="735517"/>
    <lineage>
        <taxon>Bacteria</taxon>
        <taxon>Pseudomonadati</taxon>
        <taxon>Pseudomonadota</taxon>
        <taxon>Alphaproteobacteria</taxon>
        <taxon>Hyphomicrobiales</taxon>
        <taxon>Stappiaceae</taxon>
        <taxon>Roseibium</taxon>
    </lineage>
</organism>
<dbReference type="Gene3D" id="3.40.50.1820">
    <property type="entry name" value="alpha/beta hydrolase"/>
    <property type="match status" value="1"/>
</dbReference>
<dbReference type="SUPFAM" id="SSF53474">
    <property type="entry name" value="alpha/beta-Hydrolases"/>
    <property type="match status" value="1"/>
</dbReference>
<name>A0A1M7LJS7_9HYPH</name>
<sequence length="264" mass="28401">MHMIEANGVTLHYADTGETGLPVLVFSNSLGTDFRSWDRVAKRLAGRFRMIRYDKRGHGLSSAPDAPYKMADHVGDLAALLDQLNTGPVILVGLSVGGQIAQGLAISRPDLVRALVLCDTAAKIGTAEMWQTRMTTIETGGIAALADPILERWFSAEFRTSRPAELAGWRAMLTRTPVQGYLGTCAAIRDTDFTEETSRLSLPVLALCGTEDGATPPELVEATAKLIKGARYVPIQGAGHLPCIEVPDTLVQALTDFLKENALV</sequence>
<proteinExistence type="predicted"/>
<dbReference type="InterPro" id="IPR029058">
    <property type="entry name" value="AB_hydrolase_fold"/>
</dbReference>
<dbReference type="EMBL" id="FRBW01000003">
    <property type="protein sequence ID" value="SHM78369.1"/>
    <property type="molecule type" value="Genomic_DNA"/>
</dbReference>
<evidence type="ECO:0000313" key="2">
    <source>
        <dbReference type="EMBL" id="SHM78369.1"/>
    </source>
</evidence>
<dbReference type="PRINTS" id="PR00111">
    <property type="entry name" value="ABHYDROLASE"/>
</dbReference>
<dbReference type="STRING" id="735517.SAMN05444272_3228"/>
<dbReference type="Pfam" id="PF00561">
    <property type="entry name" value="Abhydrolase_1"/>
    <property type="match status" value="1"/>
</dbReference>
<dbReference type="OrthoDB" id="9793083at2"/>
<feature type="domain" description="AB hydrolase-1" evidence="1">
    <location>
        <begin position="22"/>
        <end position="245"/>
    </location>
</feature>
<protein>
    <submittedName>
        <fullName evidence="2">3-oxoadipate enol-lactonase</fullName>
    </submittedName>
</protein>
<dbReference type="InterPro" id="IPR000073">
    <property type="entry name" value="AB_hydrolase_1"/>
</dbReference>
<gene>
    <name evidence="2" type="ORF">SAMN05444272_3228</name>
</gene>
<evidence type="ECO:0000259" key="1">
    <source>
        <dbReference type="Pfam" id="PF00561"/>
    </source>
</evidence>
<dbReference type="Proteomes" id="UP000186002">
    <property type="component" value="Unassembled WGS sequence"/>
</dbReference>
<reference evidence="2 3" key="1">
    <citation type="submission" date="2016-11" db="EMBL/GenBank/DDBJ databases">
        <authorList>
            <person name="Jaros S."/>
            <person name="Januszkiewicz K."/>
            <person name="Wedrychowicz H."/>
        </authorList>
    </citation>
    <scope>NUCLEOTIDE SEQUENCE [LARGE SCALE GENOMIC DNA]</scope>
    <source>
        <strain evidence="2 3">DSM 22153</strain>
    </source>
</reference>
<dbReference type="PANTHER" id="PTHR43194">
    <property type="entry name" value="HYDROLASE ALPHA/BETA FOLD FAMILY"/>
    <property type="match status" value="1"/>
</dbReference>
<dbReference type="GO" id="GO:0042952">
    <property type="term" value="P:beta-ketoadipate pathway"/>
    <property type="evidence" value="ECO:0007669"/>
    <property type="project" value="InterPro"/>
</dbReference>